<evidence type="ECO:0000256" key="5">
    <source>
        <dbReference type="ARBA" id="ARBA00023136"/>
    </source>
</evidence>
<evidence type="ECO:0000313" key="7">
    <source>
        <dbReference type="EMBL" id="QTR45765.1"/>
    </source>
</evidence>
<evidence type="ECO:0000256" key="6">
    <source>
        <dbReference type="HAMAP-Rule" id="MF_01871"/>
    </source>
</evidence>
<comment type="cofactor">
    <cofactor evidence="6">
        <name>Zn(2+)</name>
        <dbReference type="ChEBI" id="CHEBI:29105"/>
    </cofactor>
</comment>
<keyword evidence="5 6" id="KW-0472">Membrane</keyword>
<dbReference type="EMBL" id="CP072801">
    <property type="protein sequence ID" value="QTR45765.1"/>
    <property type="molecule type" value="Genomic_DNA"/>
</dbReference>
<evidence type="ECO:0000256" key="3">
    <source>
        <dbReference type="ARBA" id="ARBA00022723"/>
    </source>
</evidence>
<comment type="subunit">
    <text evidence="6">Forms a complex with DabB.</text>
</comment>
<dbReference type="Proteomes" id="UP000672039">
    <property type="component" value="Chromosome"/>
</dbReference>
<gene>
    <name evidence="6" type="primary">dabA</name>
    <name evidence="7" type="ORF">J9253_17505</name>
</gene>
<proteinExistence type="inferred from homology"/>
<keyword evidence="4 6" id="KW-0862">Zinc</keyword>
<dbReference type="RefSeq" id="WP_210222154.1">
    <property type="nucleotide sequence ID" value="NZ_CP072801.1"/>
</dbReference>
<comment type="similarity">
    <text evidence="6">Belongs to the inorganic carbon transporter (TC 9.A.2) DabA family.</text>
</comment>
<dbReference type="InterPro" id="IPR018752">
    <property type="entry name" value="DabA"/>
</dbReference>
<keyword evidence="1 6" id="KW-0813">Transport</keyword>
<keyword evidence="2 6" id="KW-1003">Cell membrane</keyword>
<reference evidence="7 8" key="1">
    <citation type="submission" date="2021-04" db="EMBL/GenBank/DDBJ databases">
        <title>Genomics, taxonomy and metabolism of representatives of sulfur bacteria of the genus Thiothrix: Thiothrix fructosivorans QT, Thiothrix unzii A1T and three new species, Thiothrix subterranea sp. nov., Thiothrix litoralis sp. nov. and 'Candidatus Thiothrix anitrata' sp. nov.</title>
        <authorList>
            <person name="Ravin N.V."/>
            <person name="Smolyakov D."/>
            <person name="Rudenko T.S."/>
            <person name="Mardanov A.V."/>
            <person name="Beletsky A.V."/>
            <person name="Markov N.D."/>
            <person name="Fomenkov A.I."/>
            <person name="Roberts R.J."/>
            <person name="Karnachuk O.V."/>
            <person name="Novikov A."/>
            <person name="Grabovich M.Y."/>
        </authorList>
    </citation>
    <scope>NUCLEOTIDE SEQUENCE [LARGE SCALE GENOMIC DNA]</scope>
    <source>
        <strain evidence="7 8">AS</strain>
    </source>
</reference>
<comment type="subcellular location">
    <subcellularLocation>
        <location evidence="6">Cell membrane</location>
        <topology evidence="6">Peripheral membrane protein</topology>
    </subcellularLocation>
</comment>
<comment type="function">
    <text evidence="6">Part of an energy-coupled inorganic carbon pump.</text>
</comment>
<dbReference type="HAMAP" id="MF_01871">
    <property type="entry name" value="DabA"/>
    <property type="match status" value="1"/>
</dbReference>
<accession>A0ABX7WXW7</accession>
<organism evidence="7 8">
    <name type="scientific">Thiothrix litoralis</name>
    <dbReference type="NCBI Taxonomy" id="2891210"/>
    <lineage>
        <taxon>Bacteria</taxon>
        <taxon>Pseudomonadati</taxon>
        <taxon>Pseudomonadota</taxon>
        <taxon>Gammaproteobacteria</taxon>
        <taxon>Thiotrichales</taxon>
        <taxon>Thiotrichaceae</taxon>
        <taxon>Thiothrix</taxon>
    </lineage>
</organism>
<dbReference type="Pfam" id="PF10070">
    <property type="entry name" value="DabA"/>
    <property type="match status" value="1"/>
</dbReference>
<feature type="binding site" evidence="6">
    <location>
        <position position="738"/>
    </location>
    <ligand>
        <name>Zn(2+)</name>
        <dbReference type="ChEBI" id="CHEBI:29105"/>
    </ligand>
</feature>
<feature type="binding site" evidence="6">
    <location>
        <position position="467"/>
    </location>
    <ligand>
        <name>Zn(2+)</name>
        <dbReference type="ChEBI" id="CHEBI:29105"/>
    </ligand>
</feature>
<evidence type="ECO:0000313" key="8">
    <source>
        <dbReference type="Proteomes" id="UP000672039"/>
    </source>
</evidence>
<name>A0ABX7WXW7_9GAMM</name>
<dbReference type="PANTHER" id="PTHR38344">
    <property type="entry name" value="UPF0753 PROTEIN AQ_863"/>
    <property type="match status" value="1"/>
</dbReference>
<feature type="binding site" evidence="6">
    <location>
        <position position="465"/>
    </location>
    <ligand>
        <name>Zn(2+)</name>
        <dbReference type="ChEBI" id="CHEBI:29105"/>
    </ligand>
</feature>
<evidence type="ECO:0000256" key="1">
    <source>
        <dbReference type="ARBA" id="ARBA00022448"/>
    </source>
</evidence>
<dbReference type="PANTHER" id="PTHR38344:SF1">
    <property type="entry name" value="INORGANIC CARBON TRANSPORTER SUBUNIT DABA-RELATED"/>
    <property type="match status" value="1"/>
</dbReference>
<sequence>MSNFLGMSLKIRSMIHMAAEPIPFFWPMRTFIHHNPLHGLEHLPFPEALEQGSKLFHGRSYLPRSTYQGYLREGKIDRGVLAAEIGAFLAGRENTTGLALQHWLMALLTETRQPLSPAVTLADATDIHALLRNGEEGGCDTPLQNDHSLHELTEQLRQRLLVDCPVYEAVDALYGTQLGEELDTLLIKSCLDFFDEGQSAWGMPGREQGFFHAWRELALHNIPLLQRTRQIRRILGEADTVEGIIAYALGQLGIPEDDWMGYFTRELARLHGWVGFIRWRSSAKRYHWNQKYPGDLIDFMAIRLTLALALLNSGKLQRRLNTRQALSEMIAERPQETWLRLELYSGQIMPALANTVERALLRSHPGEIAGVFAAYVRQKRQHDARQQATRLQELAQLAGDDGKLPALTLEAVQALLDTLSACEQLEGMMWLRAMEAQAIHRLLDGISLRPPADASKRPFAQALFCIDTRSERIRRHLESVGDYQTFGIAGFFGVPVSFMELGKGSELHLCPVILTPQNLVLEISAAGVQDDPAMTALEHAVHELKESVLTPFVTVEAIGLLFGFDMIGKTLAPRSYHNWRKHLHAEHPQTHLLLDKLSRTQADSIMRAAQRAVIVKAIELELGLPPEKATDAVIRELREAALGNQSELSECLQHLALGEGKLRTFIKRLQTDYRINTSSAQWQLERLGRIGFTLDEQTNYVGTALRAIGLTQNFSRFVLLVGHGSTSANNPYESALDCGACGGNHGLISGRVLAQMANKPQVRRRLQEQGIDIPDDSWFVPALHNTTTDDVQLIDLELVPSAHLMYLDRLRKGLSAASRLCIQERIPTLGLEFYTGCKPASAFSCAQRNAVDWSQVRPEWGLSRNAYFIIGQRQLTDAFPLDGRAFLHSYDYRVDPKRRLLENILTGPLVVGQWINMEHYFSTVDNDRFGSGSKVNHNVAGRFGVMTGNISDLRTGLPAQTVLKDGKPYHEPLRLITLIEAPFDHAKQAVERVISVKRLVKNAWIRLLVIDPETHTVHLFEEGGWQTLQPLAAPAPALLEEALA</sequence>
<feature type="binding site" evidence="6">
    <location>
        <position position="723"/>
    </location>
    <ligand>
        <name>Zn(2+)</name>
        <dbReference type="ChEBI" id="CHEBI:29105"/>
    </ligand>
</feature>
<keyword evidence="8" id="KW-1185">Reference proteome</keyword>
<keyword evidence="3 6" id="KW-0479">Metal-binding</keyword>
<protein>
    <recommendedName>
        <fullName evidence="6">Probable inorganic carbon transporter subunit DabA</fullName>
    </recommendedName>
</protein>
<evidence type="ECO:0000256" key="4">
    <source>
        <dbReference type="ARBA" id="ARBA00022833"/>
    </source>
</evidence>
<evidence type="ECO:0000256" key="2">
    <source>
        <dbReference type="ARBA" id="ARBA00022475"/>
    </source>
</evidence>